<dbReference type="STRING" id="1561.NPD11_2974"/>
<protein>
    <submittedName>
        <fullName evidence="1">HAD hydrolase, IIB family protein</fullName>
    </submittedName>
</protein>
<gene>
    <name evidence="1" type="ORF">U729_1</name>
</gene>
<evidence type="ECO:0000313" key="1">
    <source>
        <dbReference type="EMBL" id="AIY82578.1"/>
    </source>
</evidence>
<dbReference type="eggNOG" id="COG0561">
    <property type="taxonomic scope" value="Bacteria"/>
</dbReference>
<organism evidence="1 2">
    <name type="scientific">Clostridium baratii str. Sullivan</name>
    <dbReference type="NCBI Taxonomy" id="1415775"/>
    <lineage>
        <taxon>Bacteria</taxon>
        <taxon>Bacillati</taxon>
        <taxon>Bacillota</taxon>
        <taxon>Clostridia</taxon>
        <taxon>Eubacteriales</taxon>
        <taxon>Clostridiaceae</taxon>
        <taxon>Clostridium</taxon>
    </lineage>
</organism>
<evidence type="ECO:0000313" key="2">
    <source>
        <dbReference type="Proteomes" id="UP000030635"/>
    </source>
</evidence>
<dbReference type="OrthoDB" id="9781413at2"/>
<dbReference type="GO" id="GO:0000287">
    <property type="term" value="F:magnesium ion binding"/>
    <property type="evidence" value="ECO:0007669"/>
    <property type="project" value="TreeGrafter"/>
</dbReference>
<dbReference type="Gene3D" id="3.40.50.1000">
    <property type="entry name" value="HAD superfamily/HAD-like"/>
    <property type="match status" value="1"/>
</dbReference>
<dbReference type="PANTHER" id="PTHR10000:SF8">
    <property type="entry name" value="HAD SUPERFAMILY HYDROLASE-LIKE, TYPE 3"/>
    <property type="match status" value="1"/>
</dbReference>
<keyword evidence="2" id="KW-1185">Reference proteome</keyword>
<dbReference type="InterPro" id="IPR000150">
    <property type="entry name" value="Cof"/>
</dbReference>
<dbReference type="Pfam" id="PF08282">
    <property type="entry name" value="Hydrolase_3"/>
    <property type="match status" value="1"/>
</dbReference>
<accession>A0A0A7FSN3</accession>
<dbReference type="KEGG" id="cbv:U729_1"/>
<dbReference type="SFLD" id="SFLDS00003">
    <property type="entry name" value="Haloacid_Dehalogenase"/>
    <property type="match status" value="1"/>
</dbReference>
<dbReference type="InterPro" id="IPR023214">
    <property type="entry name" value="HAD_sf"/>
</dbReference>
<dbReference type="NCBIfam" id="TIGR00099">
    <property type="entry name" value="Cof-subfamily"/>
    <property type="match status" value="1"/>
</dbReference>
<dbReference type="Gene3D" id="3.30.1240.10">
    <property type="match status" value="1"/>
</dbReference>
<dbReference type="RefSeq" id="WP_039310459.1">
    <property type="nucleotide sequence ID" value="NZ_CP006905.1"/>
</dbReference>
<name>A0A0A7FSN3_9CLOT</name>
<dbReference type="SUPFAM" id="SSF56784">
    <property type="entry name" value="HAD-like"/>
    <property type="match status" value="1"/>
</dbReference>
<dbReference type="PANTHER" id="PTHR10000">
    <property type="entry name" value="PHOSPHOSERINE PHOSPHATASE"/>
    <property type="match status" value="1"/>
</dbReference>
<keyword evidence="1" id="KW-0378">Hydrolase</keyword>
<dbReference type="GO" id="GO:0005829">
    <property type="term" value="C:cytosol"/>
    <property type="evidence" value="ECO:0007669"/>
    <property type="project" value="TreeGrafter"/>
</dbReference>
<dbReference type="NCBIfam" id="TIGR01484">
    <property type="entry name" value="HAD-SF-IIB"/>
    <property type="match status" value="1"/>
</dbReference>
<dbReference type="GO" id="GO:0016791">
    <property type="term" value="F:phosphatase activity"/>
    <property type="evidence" value="ECO:0007669"/>
    <property type="project" value="UniProtKB-ARBA"/>
</dbReference>
<proteinExistence type="predicted"/>
<reference evidence="1 2" key="1">
    <citation type="journal article" date="2015" name="Infect. Genet. Evol.">
        <title>Genomic sequences of six botulinum neurotoxin-producing strains representing three clostridial species illustrate the mobility and diversity of botulinum neurotoxin genes.</title>
        <authorList>
            <person name="Smith T.J."/>
            <person name="Hill K.K."/>
            <person name="Xie G."/>
            <person name="Foley B.T."/>
            <person name="Williamson C.H."/>
            <person name="Foster J.T."/>
            <person name="Johnson S.L."/>
            <person name="Chertkov O."/>
            <person name="Teshima H."/>
            <person name="Gibbons H.S."/>
            <person name="Johnsky L.A."/>
            <person name="Karavis M.A."/>
            <person name="Smith L.A."/>
        </authorList>
    </citation>
    <scope>NUCLEOTIDE SEQUENCE [LARGE SCALE GENOMIC DNA]</scope>
    <source>
        <strain evidence="1">Sullivan</strain>
    </source>
</reference>
<dbReference type="InterPro" id="IPR006379">
    <property type="entry name" value="HAD-SF_hydro_IIB"/>
</dbReference>
<sequence>MIKLIASDMDGTLLTPEGKIPEEFFDIFKKLKEKDIEFVVASGRPYKTLYKNFGPICDDISYISDNGAMVVEDGKITSLEIMDKNIVEKIANACLKIKNICVIFCGVKNFYQLPCDLNTQKEIDKYYLNKTIVNSYNEIDDDIFKISICDMNGALTHSYPILHENLLEIEGKIKMVVAGEYWTDITNIDVNKGTAIAKIQKLKNISKEETMVFGDYFNDVEMLEQAYYSYVMEDALDEMKAHGNFIAKSNKENGVLQVIKSIL</sequence>
<dbReference type="InterPro" id="IPR036412">
    <property type="entry name" value="HAD-like_sf"/>
</dbReference>
<dbReference type="Proteomes" id="UP000030635">
    <property type="component" value="Chromosome"/>
</dbReference>
<dbReference type="CDD" id="cd07518">
    <property type="entry name" value="HAD_YbiV-Like"/>
    <property type="match status" value="1"/>
</dbReference>
<dbReference type="PROSITE" id="PS01228">
    <property type="entry name" value="COF_1"/>
    <property type="match status" value="1"/>
</dbReference>
<dbReference type="HOGENOM" id="CLU_044146_5_1_9"/>
<dbReference type="EMBL" id="CP006905">
    <property type="protein sequence ID" value="AIY82578.1"/>
    <property type="molecule type" value="Genomic_DNA"/>
</dbReference>
<dbReference type="SFLD" id="SFLDG01140">
    <property type="entry name" value="C2.B:_Phosphomannomutase_and_P"/>
    <property type="match status" value="1"/>
</dbReference>
<dbReference type="AlphaFoldDB" id="A0A0A7FSN3"/>